<dbReference type="PANTHER" id="PTHR12442">
    <property type="entry name" value="DYNEIN INTERMEDIATE CHAIN"/>
    <property type="match status" value="1"/>
</dbReference>
<dbReference type="GO" id="GO:0005737">
    <property type="term" value="C:cytoplasm"/>
    <property type="evidence" value="ECO:0007669"/>
    <property type="project" value="UniProtKB-SubCell"/>
</dbReference>
<comment type="subcellular location">
    <subcellularLocation>
        <location evidence="1">Cytoplasm</location>
    </subcellularLocation>
</comment>
<evidence type="ECO:0000256" key="4">
    <source>
        <dbReference type="ARBA" id="ARBA00022737"/>
    </source>
</evidence>
<feature type="region of interest" description="Disordered" evidence="6">
    <location>
        <begin position="174"/>
        <end position="201"/>
    </location>
</feature>
<name>A0A316YP53_9BASI</name>
<feature type="region of interest" description="Disordered" evidence="6">
    <location>
        <begin position="561"/>
        <end position="586"/>
    </location>
</feature>
<dbReference type="GO" id="GO:0010970">
    <property type="term" value="P:transport along microtubule"/>
    <property type="evidence" value="ECO:0007669"/>
    <property type="project" value="TreeGrafter"/>
</dbReference>
<dbReference type="SMART" id="SM00320">
    <property type="entry name" value="WD40"/>
    <property type="match status" value="7"/>
</dbReference>
<evidence type="ECO:0000313" key="7">
    <source>
        <dbReference type="EMBL" id="PWN91320.1"/>
    </source>
</evidence>
<feature type="compositionally biased region" description="Polar residues" evidence="6">
    <location>
        <begin position="71"/>
        <end position="81"/>
    </location>
</feature>
<dbReference type="Pfam" id="PF00400">
    <property type="entry name" value="WD40"/>
    <property type="match status" value="3"/>
</dbReference>
<dbReference type="InParanoid" id="A0A316YP53"/>
<dbReference type="GO" id="GO:0045503">
    <property type="term" value="F:dynein light chain binding"/>
    <property type="evidence" value="ECO:0007669"/>
    <property type="project" value="TreeGrafter"/>
</dbReference>
<dbReference type="InterPro" id="IPR050687">
    <property type="entry name" value="Dynein_IC"/>
</dbReference>
<dbReference type="InterPro" id="IPR036322">
    <property type="entry name" value="WD40_repeat_dom_sf"/>
</dbReference>
<keyword evidence="5" id="KW-0175">Coiled coil</keyword>
<dbReference type="InterPro" id="IPR015943">
    <property type="entry name" value="WD40/YVTN_repeat-like_dom_sf"/>
</dbReference>
<feature type="coiled-coil region" evidence="5">
    <location>
        <begin position="213"/>
        <end position="251"/>
    </location>
</feature>
<evidence type="ECO:0000256" key="1">
    <source>
        <dbReference type="ARBA" id="ARBA00004496"/>
    </source>
</evidence>
<dbReference type="EMBL" id="KZ819635">
    <property type="protein sequence ID" value="PWN91320.1"/>
    <property type="molecule type" value="Genomic_DNA"/>
</dbReference>
<feature type="region of interest" description="Disordered" evidence="6">
    <location>
        <begin position="1"/>
        <end position="117"/>
    </location>
</feature>
<accession>A0A316YP53</accession>
<dbReference type="RefSeq" id="XP_025378518.1">
    <property type="nucleotide sequence ID" value="XM_025524773.1"/>
</dbReference>
<dbReference type="FunFam" id="2.130.10.10:FF:001070">
    <property type="entry name" value="Dynein intermediate chain, cytosolic"/>
    <property type="match status" value="1"/>
</dbReference>
<dbReference type="FunFam" id="2.130.10.10:FF:000414">
    <property type="entry name" value="Cytoplasmic dynein intermediate chain"/>
    <property type="match status" value="1"/>
</dbReference>
<dbReference type="SUPFAM" id="SSF50978">
    <property type="entry name" value="WD40 repeat-like"/>
    <property type="match status" value="1"/>
</dbReference>
<organism evidence="7 8">
    <name type="scientific">Acaromyces ingoldii</name>
    <dbReference type="NCBI Taxonomy" id="215250"/>
    <lineage>
        <taxon>Eukaryota</taxon>
        <taxon>Fungi</taxon>
        <taxon>Dikarya</taxon>
        <taxon>Basidiomycota</taxon>
        <taxon>Ustilaginomycotina</taxon>
        <taxon>Exobasidiomycetes</taxon>
        <taxon>Exobasidiales</taxon>
        <taxon>Cryptobasidiaceae</taxon>
        <taxon>Acaromyces</taxon>
    </lineage>
</organism>
<dbReference type="InterPro" id="IPR001680">
    <property type="entry name" value="WD40_rpt"/>
</dbReference>
<feature type="compositionally biased region" description="Basic and acidic residues" evidence="6">
    <location>
        <begin position="11"/>
        <end position="37"/>
    </location>
</feature>
<gene>
    <name evidence="7" type="ORF">FA10DRAFT_299936</name>
</gene>
<dbReference type="Gene3D" id="2.130.10.10">
    <property type="entry name" value="YVTN repeat-like/Quinoprotein amine dehydrogenase"/>
    <property type="match status" value="3"/>
</dbReference>
<dbReference type="GO" id="GO:0005868">
    <property type="term" value="C:cytoplasmic dynein complex"/>
    <property type="evidence" value="ECO:0007669"/>
    <property type="project" value="TreeGrafter"/>
</dbReference>
<evidence type="ECO:0000313" key="8">
    <source>
        <dbReference type="Proteomes" id="UP000245768"/>
    </source>
</evidence>
<dbReference type="Proteomes" id="UP000245768">
    <property type="component" value="Unassembled WGS sequence"/>
</dbReference>
<protein>
    <submittedName>
        <fullName evidence="7">WD40 repeat-like protein</fullName>
    </submittedName>
</protein>
<evidence type="ECO:0000256" key="3">
    <source>
        <dbReference type="ARBA" id="ARBA00022574"/>
    </source>
</evidence>
<sequence>MSSSPAPTTSESRRRAEIEAKRAKLAELKRAREERTSRLQAGRSSDTRSGSEATTPSSRRDIDDLVANLVGSRTQGTSSRMSIGPGDGRGTPSSPRKSGTEVLAGYGGRSDYDGASEGQSMATTMVNRADGEAQGTQVVGQPRARLVDSEVQTDSLDAPAAVAKKEKVYYTKEIQTTLRSGGDSDSEDDEAGGDRTIGPNGVSIATEEAIRAKLLKEQEVERLRAEEEHMKQEEERLEKEIEEGLRELTGEELGAIYGASEFTEFVEQSSKIIERALTDTYDYLKDYTLLDDRAADDYEGRQVKSQRVFWDERLCRGRSITALDWSTKHPELVVASYSRSEFSANDEPDGLVLVWNMHLADRPEFVFHAQTDVLSVTFSPFHPNLVIGGTYSGQILIWDTRARSLPVLKTPLSAAGHTHPVYALQLVGTQNAHNLVTASTDGTVCSWMLDMLARPQETLELLNTLHPKTDEVSVTTIAFPDQETTTFWVGTEEGSVYQAGRYDRAGAKAGLNLQDVFKRHSAPVTGLHFHPLAGPVDFSDLFLSCSMDWTCRLWRSKKQSSSSASASSSGGGGGGGGGGVGAGSSSTGGVAASGAAHLQGNSSSHAIAPVLSFDEASDYVYDVRWHPVHPALFAQVDGSGRLDLYNLNVDTERPIISTVVGAGRALNKVGWDRKEGRKLAMGGAEGKVYVYDVGTLASPAEDEWFAMQKTVARLLSATSSASGAAAPGSSGSTNNGKGMGAGISALDGGAAARTNLDLERISQRLAVR</sequence>
<feature type="compositionally biased region" description="Polar residues" evidence="6">
    <location>
        <begin position="38"/>
        <end position="57"/>
    </location>
</feature>
<keyword evidence="2" id="KW-0963">Cytoplasm</keyword>
<dbReference type="GeneID" id="37046689"/>
<dbReference type="FunCoup" id="A0A316YP53">
    <property type="interactions" value="87"/>
</dbReference>
<evidence type="ECO:0000256" key="6">
    <source>
        <dbReference type="SAM" id="MobiDB-lite"/>
    </source>
</evidence>
<dbReference type="OrthoDB" id="366230at2759"/>
<proteinExistence type="predicted"/>
<dbReference type="AlphaFoldDB" id="A0A316YP53"/>
<reference evidence="7" key="1">
    <citation type="journal article" date="2018" name="Mol. Biol. Evol.">
        <title>Broad Genomic Sampling Reveals a Smut Pathogenic Ancestry of the Fungal Clade Ustilaginomycotina.</title>
        <authorList>
            <person name="Kijpornyongpan T."/>
            <person name="Mondo S.J."/>
            <person name="Barry K."/>
            <person name="Sandor L."/>
            <person name="Lee J."/>
            <person name="Lipzen A."/>
            <person name="Pangilinan J."/>
            <person name="LaButti K."/>
            <person name="Hainaut M."/>
            <person name="Henrissat B."/>
            <person name="Grigoriev I.V."/>
            <person name="Spatafora J.W."/>
            <person name="Aime M.C."/>
        </authorList>
    </citation>
    <scope>NUCLEOTIDE SEQUENCE [LARGE SCALE GENOMIC DNA]</scope>
    <source>
        <strain evidence="7">MCA 4198</strain>
    </source>
</reference>
<feature type="compositionally biased region" description="Gly residues" evidence="6">
    <location>
        <begin position="569"/>
        <end position="582"/>
    </location>
</feature>
<keyword evidence="8" id="KW-1185">Reference proteome</keyword>
<dbReference type="PANTHER" id="PTHR12442:SF22">
    <property type="entry name" value="CYTOPLASMIC DYNEIN 1 INTERMEDIATE CHAIN-RELATED"/>
    <property type="match status" value="1"/>
</dbReference>
<feature type="compositionally biased region" description="Polar residues" evidence="6">
    <location>
        <begin position="1"/>
        <end position="10"/>
    </location>
</feature>
<keyword evidence="4" id="KW-0677">Repeat</keyword>
<evidence type="ECO:0000256" key="5">
    <source>
        <dbReference type="SAM" id="Coils"/>
    </source>
</evidence>
<keyword evidence="3" id="KW-0853">WD repeat</keyword>
<dbReference type="GO" id="GO:0045504">
    <property type="term" value="F:dynein heavy chain binding"/>
    <property type="evidence" value="ECO:0007669"/>
    <property type="project" value="TreeGrafter"/>
</dbReference>
<evidence type="ECO:0000256" key="2">
    <source>
        <dbReference type="ARBA" id="ARBA00022490"/>
    </source>
</evidence>
<dbReference type="STRING" id="215250.A0A316YP53"/>